<comment type="caution">
    <text evidence="2">The sequence shown here is derived from an EMBL/GenBank/DDBJ whole genome shotgun (WGS) entry which is preliminary data.</text>
</comment>
<sequence>MGLGMLIFGDQDIPFGSVEGDDHTLHHKSQQTTQQIQQEQSALQTGLSGPHGKSLMADTPKDGDRFQEIQPVNLPGQTALLLNQMYSSLKAVDRARLEEILTTHGRASVWGSAPLGRTGVLQYSVDT</sequence>
<reference evidence="2 3" key="1">
    <citation type="submission" date="2019-04" db="EMBL/GenBank/DDBJ databases">
        <title>Annotation for the trematode Fasciola gigantica.</title>
        <authorList>
            <person name="Choi Y.-J."/>
        </authorList>
    </citation>
    <scope>NUCLEOTIDE SEQUENCE [LARGE SCALE GENOMIC DNA]</scope>
    <source>
        <strain evidence="2">Uganda_cow_1</strain>
    </source>
</reference>
<organism evidence="2 3">
    <name type="scientific">Fasciola gigantica</name>
    <name type="common">Giant liver fluke</name>
    <dbReference type="NCBI Taxonomy" id="46835"/>
    <lineage>
        <taxon>Eukaryota</taxon>
        <taxon>Metazoa</taxon>
        <taxon>Spiralia</taxon>
        <taxon>Lophotrochozoa</taxon>
        <taxon>Platyhelminthes</taxon>
        <taxon>Trematoda</taxon>
        <taxon>Digenea</taxon>
        <taxon>Plagiorchiida</taxon>
        <taxon>Echinostomata</taxon>
        <taxon>Echinostomatoidea</taxon>
        <taxon>Fasciolidae</taxon>
        <taxon>Fasciola</taxon>
    </lineage>
</organism>
<evidence type="ECO:0000256" key="1">
    <source>
        <dbReference type="SAM" id="MobiDB-lite"/>
    </source>
</evidence>
<protein>
    <submittedName>
        <fullName evidence="2">Uncharacterized protein</fullName>
    </submittedName>
</protein>
<keyword evidence="3" id="KW-1185">Reference proteome</keyword>
<dbReference type="AlphaFoldDB" id="A0A504YKG5"/>
<name>A0A504YKG5_FASGI</name>
<feature type="compositionally biased region" description="Low complexity" evidence="1">
    <location>
        <begin position="30"/>
        <end position="45"/>
    </location>
</feature>
<gene>
    <name evidence="2" type="ORF">FGIG_12134</name>
</gene>
<dbReference type="EMBL" id="SUNJ01007721">
    <property type="protein sequence ID" value="TPP61774.1"/>
    <property type="molecule type" value="Genomic_DNA"/>
</dbReference>
<dbReference type="Proteomes" id="UP000316759">
    <property type="component" value="Unassembled WGS sequence"/>
</dbReference>
<evidence type="ECO:0000313" key="2">
    <source>
        <dbReference type="EMBL" id="TPP61774.1"/>
    </source>
</evidence>
<feature type="region of interest" description="Disordered" evidence="1">
    <location>
        <begin position="21"/>
        <end position="62"/>
    </location>
</feature>
<accession>A0A504YKG5</accession>
<evidence type="ECO:0000313" key="3">
    <source>
        <dbReference type="Proteomes" id="UP000316759"/>
    </source>
</evidence>
<proteinExistence type="predicted"/>